<feature type="compositionally biased region" description="Low complexity" evidence="1">
    <location>
        <begin position="149"/>
        <end position="164"/>
    </location>
</feature>
<organism evidence="2 3">
    <name type="scientific">Bradyrhizobium septentrionale</name>
    <dbReference type="NCBI Taxonomy" id="1404411"/>
    <lineage>
        <taxon>Bacteria</taxon>
        <taxon>Pseudomonadati</taxon>
        <taxon>Pseudomonadota</taxon>
        <taxon>Alphaproteobacteria</taxon>
        <taxon>Hyphomicrobiales</taxon>
        <taxon>Nitrobacteraceae</taxon>
        <taxon>Bradyrhizobium</taxon>
    </lineage>
</organism>
<dbReference type="Proteomes" id="UP001432046">
    <property type="component" value="Chromosome"/>
</dbReference>
<reference evidence="2" key="2">
    <citation type="submission" date="2024-03" db="EMBL/GenBank/DDBJ databases">
        <authorList>
            <person name="Bromfield E.S.P."/>
            <person name="Cloutier S."/>
        </authorList>
    </citation>
    <scope>NUCLEOTIDE SEQUENCE</scope>
    <source>
        <strain evidence="2">5S5</strain>
    </source>
</reference>
<dbReference type="EMBL" id="CP147711">
    <property type="protein sequence ID" value="WXC84066.1"/>
    <property type="molecule type" value="Genomic_DNA"/>
</dbReference>
<name>A0ABZ2PD70_9BRAD</name>
<reference evidence="2" key="1">
    <citation type="journal article" date="2021" name="Int. J. Syst. Evol. Microbiol.">
        <title>Bradyrhizobium septentrionale sp. nov. (sv. septentrionale) and Bradyrhizobium quebecense sp. nov. (sv. septentrionale) associated with legumes native to Canada possess rearranged symbiosis genes and numerous insertion sequences.</title>
        <authorList>
            <person name="Bromfield E.S.P."/>
            <person name="Cloutier S."/>
        </authorList>
    </citation>
    <scope>NUCLEOTIDE SEQUENCE</scope>
    <source>
        <strain evidence="2">5S5</strain>
    </source>
</reference>
<gene>
    <name evidence="2" type="ORF">WDK88_22035</name>
</gene>
<accession>A0ABZ2PD70</accession>
<evidence type="ECO:0000313" key="3">
    <source>
        <dbReference type="Proteomes" id="UP001432046"/>
    </source>
</evidence>
<feature type="region of interest" description="Disordered" evidence="1">
    <location>
        <begin position="362"/>
        <end position="390"/>
    </location>
</feature>
<evidence type="ECO:0000313" key="2">
    <source>
        <dbReference type="EMBL" id="WXC84066.1"/>
    </source>
</evidence>
<keyword evidence="3" id="KW-1185">Reference proteome</keyword>
<sequence>MMNPRRIVTVTPELCGMVILAGWLFAWLAGSVGIENTAAMSIEGSRAPSLTADAELADAPQATAIGKVADLNADVGMAAEPVTGSASDTTDTPQTAVMGKAVAVASADGAMAVESMPATAPDAAAISSEPKSIVVAALPDSSQMLPVETSPVQAATASTPPASSETKETTSRLEIFDECLVVDVCIDRYLWALYERTPKEDTISVQERRKVTVKRKRRTVTVTRTFTRRVDNDFTWKDPKAAERMGMPMIDYVIGGMDRTFKLKLFHALYAAEQAGLSPGITSAFRDDYRQSIASGLKAASDKSYHGGSSRGGYGHGLAADVVSVNGATRAQRWVSTEALWKWIDARGSDFGIGRPYLNRDPPHVAPIDGKEYTSRRGGTKAQQAEADVKKRNRVALRVVAKQRKTAKVSKGRTI</sequence>
<feature type="region of interest" description="Disordered" evidence="1">
    <location>
        <begin position="148"/>
        <end position="169"/>
    </location>
</feature>
<dbReference type="RefSeq" id="WP_224496795.1">
    <property type="nucleotide sequence ID" value="NZ_CP088285.1"/>
</dbReference>
<protein>
    <submittedName>
        <fullName evidence="2">Peptidase M15</fullName>
    </submittedName>
</protein>
<evidence type="ECO:0000256" key="1">
    <source>
        <dbReference type="SAM" id="MobiDB-lite"/>
    </source>
</evidence>
<proteinExistence type="predicted"/>